<evidence type="ECO:0000256" key="3">
    <source>
        <dbReference type="ARBA" id="ARBA00022857"/>
    </source>
</evidence>
<dbReference type="PANTHER" id="PTHR43391">
    <property type="entry name" value="RETINOL DEHYDROGENASE-RELATED"/>
    <property type="match status" value="1"/>
</dbReference>
<evidence type="ECO:0000256" key="1">
    <source>
        <dbReference type="ARBA" id="ARBA00004606"/>
    </source>
</evidence>
<keyword evidence="4" id="KW-0735">Signal-anchor</keyword>
<dbReference type="SUPFAM" id="SSF51735">
    <property type="entry name" value="NAD(P)-binding Rossmann-fold domains"/>
    <property type="match status" value="1"/>
</dbReference>
<dbReference type="STRING" id="180498.A0A067JST3"/>
<keyword evidence="8" id="KW-1185">Reference proteome</keyword>
<feature type="transmembrane region" description="Helical" evidence="6">
    <location>
        <begin position="7"/>
        <end position="30"/>
    </location>
</feature>
<evidence type="ECO:0000256" key="4">
    <source>
        <dbReference type="ARBA" id="ARBA00022968"/>
    </source>
</evidence>
<dbReference type="GO" id="GO:0005829">
    <property type="term" value="C:cytosol"/>
    <property type="evidence" value="ECO:0007669"/>
    <property type="project" value="TreeGrafter"/>
</dbReference>
<evidence type="ECO:0000313" key="8">
    <source>
        <dbReference type="Proteomes" id="UP000027138"/>
    </source>
</evidence>
<dbReference type="OrthoDB" id="47007at2759"/>
<evidence type="ECO:0000256" key="2">
    <source>
        <dbReference type="ARBA" id="ARBA00006484"/>
    </source>
</evidence>
<name>A0A067JST3_JATCU</name>
<dbReference type="InterPro" id="IPR002347">
    <property type="entry name" value="SDR_fam"/>
</dbReference>
<organism evidence="7 8">
    <name type="scientific">Jatropha curcas</name>
    <name type="common">Barbados nut</name>
    <dbReference type="NCBI Taxonomy" id="180498"/>
    <lineage>
        <taxon>Eukaryota</taxon>
        <taxon>Viridiplantae</taxon>
        <taxon>Streptophyta</taxon>
        <taxon>Embryophyta</taxon>
        <taxon>Tracheophyta</taxon>
        <taxon>Spermatophyta</taxon>
        <taxon>Magnoliopsida</taxon>
        <taxon>eudicotyledons</taxon>
        <taxon>Gunneridae</taxon>
        <taxon>Pentapetalae</taxon>
        <taxon>rosids</taxon>
        <taxon>fabids</taxon>
        <taxon>Malpighiales</taxon>
        <taxon>Euphorbiaceae</taxon>
        <taxon>Crotonoideae</taxon>
        <taxon>Jatropheae</taxon>
        <taxon>Jatropha</taxon>
    </lineage>
</organism>
<dbReference type="PRINTS" id="PR00081">
    <property type="entry name" value="GDHRDH"/>
</dbReference>
<proteinExistence type="inferred from homology"/>
<dbReference type="Pfam" id="PF00106">
    <property type="entry name" value="adh_short"/>
    <property type="match status" value="1"/>
</dbReference>
<dbReference type="InterPro" id="IPR036291">
    <property type="entry name" value="NAD(P)-bd_dom_sf"/>
</dbReference>
<dbReference type="Gene3D" id="3.40.50.720">
    <property type="entry name" value="NAD(P)-binding Rossmann-like Domain"/>
    <property type="match status" value="1"/>
</dbReference>
<keyword evidence="6" id="KW-1133">Transmembrane helix</keyword>
<comment type="similarity">
    <text evidence="2">Belongs to the short-chain dehydrogenases/reductases (SDR) family.</text>
</comment>
<protein>
    <submittedName>
        <fullName evidence="7">Uncharacterized protein</fullName>
    </submittedName>
</protein>
<reference evidence="7 8" key="1">
    <citation type="journal article" date="2014" name="PLoS ONE">
        <title>Global Analysis of Gene Expression Profiles in Physic Nut (Jatropha curcas L.) Seedlings Exposed to Salt Stress.</title>
        <authorList>
            <person name="Zhang L."/>
            <person name="Zhang C."/>
            <person name="Wu P."/>
            <person name="Chen Y."/>
            <person name="Li M."/>
            <person name="Jiang H."/>
            <person name="Wu G."/>
        </authorList>
    </citation>
    <scope>NUCLEOTIDE SEQUENCE [LARGE SCALE GENOMIC DNA]</scope>
    <source>
        <strain evidence="8">cv. GZQX0401</strain>
        <tissue evidence="7">Young leaves</tissue>
    </source>
</reference>
<dbReference type="PANTHER" id="PTHR43391:SF69">
    <property type="entry name" value="11-BETA-HYDROXYSTEROID DEHYDROGENASE-LIKE 6"/>
    <property type="match status" value="1"/>
</dbReference>
<sequence>MDLIHKFFNIVLPPLNIILLVCFLPLYLVFRFAYCLKRHIFIENVAGKVVLVTGAASGIGEQIAYEYAKRGACLVLVDIREDRLGPVAEKAKFLGSPDVLAVGADVSKLQDSQRFIEAAVDHFGKLDHLVNNAGTVGLFQIGVSNLEMITTSTPQVHEIMDVNFWGTAYSTHFALQHLIKSKGKIIVIASGKQGSSN</sequence>
<comment type="subcellular location">
    <subcellularLocation>
        <location evidence="1">Membrane</location>
        <topology evidence="1">Single-pass type II membrane protein</topology>
    </subcellularLocation>
</comment>
<keyword evidence="6" id="KW-0472">Membrane</keyword>
<evidence type="ECO:0000313" key="7">
    <source>
        <dbReference type="EMBL" id="KDP22589.1"/>
    </source>
</evidence>
<evidence type="ECO:0000256" key="5">
    <source>
        <dbReference type="ARBA" id="ARBA00023002"/>
    </source>
</evidence>
<keyword evidence="3" id="KW-0521">NADP</keyword>
<dbReference type="EMBL" id="KK915447">
    <property type="protein sequence ID" value="KDP22589.1"/>
    <property type="molecule type" value="Genomic_DNA"/>
</dbReference>
<accession>A0A067JST3</accession>
<keyword evidence="6" id="KW-0812">Transmembrane</keyword>
<gene>
    <name evidence="7" type="ORF">JCGZ_26420</name>
</gene>
<dbReference type="AlphaFoldDB" id="A0A067JST3"/>
<dbReference type="Proteomes" id="UP000027138">
    <property type="component" value="Unassembled WGS sequence"/>
</dbReference>
<evidence type="ECO:0000256" key="6">
    <source>
        <dbReference type="SAM" id="Phobius"/>
    </source>
</evidence>
<dbReference type="GO" id="GO:0016020">
    <property type="term" value="C:membrane"/>
    <property type="evidence" value="ECO:0007669"/>
    <property type="project" value="UniProtKB-SubCell"/>
</dbReference>
<dbReference type="GO" id="GO:0016491">
    <property type="term" value="F:oxidoreductase activity"/>
    <property type="evidence" value="ECO:0007669"/>
    <property type="project" value="UniProtKB-KW"/>
</dbReference>
<keyword evidence="5" id="KW-0560">Oxidoreductase</keyword>